<dbReference type="SUPFAM" id="SSF46894">
    <property type="entry name" value="C-terminal effector domain of the bipartite response regulators"/>
    <property type="match status" value="1"/>
</dbReference>
<dbReference type="PRINTS" id="PR00364">
    <property type="entry name" value="DISEASERSIST"/>
</dbReference>
<comment type="similarity">
    <text evidence="1">Belongs to the AfsR/DnrI/RedD regulatory family.</text>
</comment>
<dbReference type="InterPro" id="IPR051677">
    <property type="entry name" value="AfsR-DnrI-RedD_regulator"/>
</dbReference>
<keyword evidence="5" id="KW-0802">TPR repeat</keyword>
<dbReference type="Gene3D" id="3.40.50.300">
    <property type="entry name" value="P-loop containing nucleotide triphosphate hydrolases"/>
    <property type="match status" value="1"/>
</dbReference>
<keyword evidence="4" id="KW-0804">Transcription</keyword>
<organism evidence="8 9">
    <name type="scientific">Micromonospora fulviviridis</name>
    <dbReference type="NCBI Taxonomy" id="47860"/>
    <lineage>
        <taxon>Bacteria</taxon>
        <taxon>Bacillati</taxon>
        <taxon>Actinomycetota</taxon>
        <taxon>Actinomycetes</taxon>
        <taxon>Micromonosporales</taxon>
        <taxon>Micromonosporaceae</taxon>
        <taxon>Micromonospora</taxon>
    </lineage>
</organism>
<evidence type="ECO:0000256" key="2">
    <source>
        <dbReference type="ARBA" id="ARBA00023015"/>
    </source>
</evidence>
<dbReference type="InterPro" id="IPR001867">
    <property type="entry name" value="OmpR/PhoB-type_DNA-bd"/>
</dbReference>
<evidence type="ECO:0000256" key="1">
    <source>
        <dbReference type="ARBA" id="ARBA00005820"/>
    </source>
</evidence>
<dbReference type="Gene3D" id="1.10.10.10">
    <property type="entry name" value="Winged helix-like DNA-binding domain superfamily/Winged helix DNA-binding domain"/>
    <property type="match status" value="1"/>
</dbReference>
<dbReference type="InterPro" id="IPR002182">
    <property type="entry name" value="NB-ARC"/>
</dbReference>
<evidence type="ECO:0000313" key="9">
    <source>
        <dbReference type="Proteomes" id="UP001550348"/>
    </source>
</evidence>
<dbReference type="SMART" id="SM01043">
    <property type="entry name" value="BTAD"/>
    <property type="match status" value="1"/>
</dbReference>
<dbReference type="Gene3D" id="1.25.40.10">
    <property type="entry name" value="Tetratricopeptide repeat domain"/>
    <property type="match status" value="3"/>
</dbReference>
<dbReference type="InterPro" id="IPR027417">
    <property type="entry name" value="P-loop_NTPase"/>
</dbReference>
<keyword evidence="9" id="KW-1185">Reference proteome</keyword>
<dbReference type="PROSITE" id="PS51755">
    <property type="entry name" value="OMPR_PHOB"/>
    <property type="match status" value="1"/>
</dbReference>
<dbReference type="InterPro" id="IPR016032">
    <property type="entry name" value="Sig_transdc_resp-reg_C-effctor"/>
</dbReference>
<feature type="repeat" description="TPR" evidence="5">
    <location>
        <begin position="879"/>
        <end position="912"/>
    </location>
</feature>
<evidence type="ECO:0000259" key="7">
    <source>
        <dbReference type="PROSITE" id="PS51755"/>
    </source>
</evidence>
<name>A0ABV2VHM8_9ACTN</name>
<evidence type="ECO:0000256" key="3">
    <source>
        <dbReference type="ARBA" id="ARBA00023125"/>
    </source>
</evidence>
<feature type="DNA-binding region" description="OmpR/PhoB-type" evidence="6">
    <location>
        <begin position="1"/>
        <end position="94"/>
    </location>
</feature>
<feature type="domain" description="OmpR/PhoB-type" evidence="7">
    <location>
        <begin position="1"/>
        <end position="94"/>
    </location>
</feature>
<keyword evidence="2" id="KW-0805">Transcription regulation</keyword>
<dbReference type="Pfam" id="PF03704">
    <property type="entry name" value="BTAD"/>
    <property type="match status" value="1"/>
</dbReference>
<evidence type="ECO:0000256" key="5">
    <source>
        <dbReference type="PROSITE-ProRule" id="PRU00339"/>
    </source>
</evidence>
<dbReference type="CDD" id="cd15831">
    <property type="entry name" value="BTAD"/>
    <property type="match status" value="1"/>
</dbReference>
<evidence type="ECO:0000256" key="6">
    <source>
        <dbReference type="PROSITE-ProRule" id="PRU01091"/>
    </source>
</evidence>
<dbReference type="Proteomes" id="UP001550348">
    <property type="component" value="Unassembled WGS sequence"/>
</dbReference>
<dbReference type="EMBL" id="JBEXRX010000021">
    <property type="protein sequence ID" value="MEU0152310.1"/>
    <property type="molecule type" value="Genomic_DNA"/>
</dbReference>
<keyword evidence="3 6" id="KW-0238">DNA-binding</keyword>
<dbReference type="Pfam" id="PF00486">
    <property type="entry name" value="Trans_reg_C"/>
    <property type="match status" value="1"/>
</dbReference>
<evidence type="ECO:0000313" key="8">
    <source>
        <dbReference type="EMBL" id="MEU0152310.1"/>
    </source>
</evidence>
<comment type="caution">
    <text evidence="8">The sequence shown here is derived from an EMBL/GenBank/DDBJ whole genome shotgun (WGS) entry which is preliminary data.</text>
</comment>
<evidence type="ECO:0000256" key="4">
    <source>
        <dbReference type="ARBA" id="ARBA00023163"/>
    </source>
</evidence>
<protein>
    <submittedName>
        <fullName evidence="8">BTAD domain-containing putative transcriptional regulator</fullName>
    </submittedName>
</protein>
<dbReference type="Pfam" id="PF00931">
    <property type="entry name" value="NB-ARC"/>
    <property type="match status" value="1"/>
</dbReference>
<gene>
    <name evidence="8" type="ORF">ABZ071_10365</name>
</gene>
<dbReference type="Pfam" id="PF13424">
    <property type="entry name" value="TPR_12"/>
    <property type="match status" value="1"/>
</dbReference>
<dbReference type="InterPro" id="IPR011990">
    <property type="entry name" value="TPR-like_helical_dom_sf"/>
</dbReference>
<dbReference type="InterPro" id="IPR005158">
    <property type="entry name" value="BTAD"/>
</dbReference>
<dbReference type="InterPro" id="IPR036388">
    <property type="entry name" value="WH-like_DNA-bd_sf"/>
</dbReference>
<dbReference type="PANTHER" id="PTHR35807">
    <property type="entry name" value="TRANSCRIPTIONAL REGULATOR REDD-RELATED"/>
    <property type="match status" value="1"/>
</dbReference>
<dbReference type="SUPFAM" id="SSF48452">
    <property type="entry name" value="TPR-like"/>
    <property type="match status" value="3"/>
</dbReference>
<sequence length="1011" mass="111312">MNIRVLGGLAVRTEDGHLQLGTPKQQLVFAMLAVQAGRLVTLEALVDELWPEEPPRSAVPNVRTYAANLRRSLEAATAGKMTVVREPGGYRLRVEAGLIDLALLTTRWHRAHELAEAGDPARAAALLADVVEAWPDALLAGLPLGPHLIARREAVERDRQLAVELLGELRLRTDRADLALPLLRAHASRYPLREPAQVLLMRALIRTGDLSGALAVYQAARDALAEQFGVPPGPELDRLRRAALDARRTRRRTGGNGVEAVPNRRNADAGRAANWLPRVVTDFVGRREIVDRMLDEITAGDEAGPVVRVIDGMAGCGKTTLAVHLANRLADRFPGGQLFIDLGGHAEEAPVQPASALVTLLRQLGLPASRIPGELPDRIEMWRREVALRRAVVVLDNAADSAQVEPLLPAAGPVVVLVTSRRRLLALIERPPVSLSVLSQPDALALLTTLVGARRVEADPEGASEMVRLCGGLPLAIRLAGTRLAHRPAWSISDMVRRLAGKPTFLPRLQAEARTVVDAFAESYEPLGDVAKRVFRSFGLVAAGHFDTAMVGAITDLPLDKAADLIDELVDRHLVEEIADGRYRLHDLMRQYAYELSLQADAEPTRKAAVEALLDHLLHSVVVASAPMEEKRLVDLHLRLRAPLRPDLLTARLSGDLEWLEEQRLNLATLVRQAARDGHEALAWRLARAAWRFFYMRSYFDDISATYGEGLIAARRAGDRHAVALMHNYLASACVRTAAYQEASAHLNEVVSIRAELGDVEGTDRARVNLGVVYWLTGRIRESLEINQAAVRANAVDSLPVLPNLGLTLRFLGRYDESMAVHRLHLFVARVKRDRFHMSNALGHLGGVRYRLGQNAQAERLLRASLALRDRTGNGFARAEILSDLAGTYRQLGRHDEALRHHDAAIEAAANSGERHVQAEARNELAVTLRAVGRQEESAAMFRQALDIATRIAHPYEQARALSGLAEHLADTEPEEARRYRQRALAIFERMEVPEQYEIRRLLVEAVSDPA</sequence>
<proteinExistence type="inferred from homology"/>
<dbReference type="RefSeq" id="WP_355664263.1">
    <property type="nucleotide sequence ID" value="NZ_JBEXRX010000021.1"/>
</dbReference>
<accession>A0ABV2VHM8</accession>
<dbReference type="InterPro" id="IPR019734">
    <property type="entry name" value="TPR_rpt"/>
</dbReference>
<dbReference type="SMART" id="SM00862">
    <property type="entry name" value="Trans_reg_C"/>
    <property type="match status" value="1"/>
</dbReference>
<dbReference type="SMART" id="SM00028">
    <property type="entry name" value="TPR"/>
    <property type="match status" value="5"/>
</dbReference>
<dbReference type="PROSITE" id="PS50005">
    <property type="entry name" value="TPR"/>
    <property type="match status" value="1"/>
</dbReference>
<dbReference type="PANTHER" id="PTHR35807:SF1">
    <property type="entry name" value="TRANSCRIPTIONAL REGULATOR REDD"/>
    <property type="match status" value="1"/>
</dbReference>
<reference evidence="8 9" key="1">
    <citation type="submission" date="2024-06" db="EMBL/GenBank/DDBJ databases">
        <title>The Natural Products Discovery Center: Release of the First 8490 Sequenced Strains for Exploring Actinobacteria Biosynthetic Diversity.</title>
        <authorList>
            <person name="Kalkreuter E."/>
            <person name="Kautsar S.A."/>
            <person name="Yang D."/>
            <person name="Bader C.D."/>
            <person name="Teijaro C.N."/>
            <person name="Fluegel L."/>
            <person name="Davis C.M."/>
            <person name="Simpson J.R."/>
            <person name="Lauterbach L."/>
            <person name="Steele A.D."/>
            <person name="Gui C."/>
            <person name="Meng S."/>
            <person name="Li G."/>
            <person name="Viehrig K."/>
            <person name="Ye F."/>
            <person name="Su P."/>
            <person name="Kiefer A.F."/>
            <person name="Nichols A."/>
            <person name="Cepeda A.J."/>
            <person name="Yan W."/>
            <person name="Fan B."/>
            <person name="Jiang Y."/>
            <person name="Adhikari A."/>
            <person name="Zheng C.-J."/>
            <person name="Schuster L."/>
            <person name="Cowan T.M."/>
            <person name="Smanski M.J."/>
            <person name="Chevrette M.G."/>
            <person name="De Carvalho L.P.S."/>
            <person name="Shen B."/>
        </authorList>
    </citation>
    <scope>NUCLEOTIDE SEQUENCE [LARGE SCALE GENOMIC DNA]</scope>
    <source>
        <strain evidence="8 9">NPDC006286</strain>
    </source>
</reference>
<dbReference type="SUPFAM" id="SSF52540">
    <property type="entry name" value="P-loop containing nucleoside triphosphate hydrolases"/>
    <property type="match status" value="1"/>
</dbReference>